<proteinExistence type="predicted"/>
<sequence>MKDRNWMGTESLFNPIHRELSVNTTGIGVHSSTFDLIGHEDMSRFKCGEVMKPVPTDLAGRVRSGSGWRERKERKDRNKPKRPLLEPMRTHHMEPCVRIQAWAARPIADLGTYASHMNPPCVRIGQFQHL</sequence>
<organism evidence="2 3">
    <name type="scientific">Stylosanthes scabra</name>
    <dbReference type="NCBI Taxonomy" id="79078"/>
    <lineage>
        <taxon>Eukaryota</taxon>
        <taxon>Viridiplantae</taxon>
        <taxon>Streptophyta</taxon>
        <taxon>Embryophyta</taxon>
        <taxon>Tracheophyta</taxon>
        <taxon>Spermatophyta</taxon>
        <taxon>Magnoliopsida</taxon>
        <taxon>eudicotyledons</taxon>
        <taxon>Gunneridae</taxon>
        <taxon>Pentapetalae</taxon>
        <taxon>rosids</taxon>
        <taxon>fabids</taxon>
        <taxon>Fabales</taxon>
        <taxon>Fabaceae</taxon>
        <taxon>Papilionoideae</taxon>
        <taxon>50 kb inversion clade</taxon>
        <taxon>dalbergioids sensu lato</taxon>
        <taxon>Dalbergieae</taxon>
        <taxon>Pterocarpus clade</taxon>
        <taxon>Stylosanthes</taxon>
    </lineage>
</organism>
<keyword evidence="3" id="KW-1185">Reference proteome</keyword>
<reference evidence="2 3" key="1">
    <citation type="journal article" date="2023" name="Plants (Basel)">
        <title>Bridging the Gap: Combining Genomics and Transcriptomics Approaches to Understand Stylosanthes scabra, an Orphan Legume from the Brazilian Caatinga.</title>
        <authorList>
            <person name="Ferreira-Neto J.R.C."/>
            <person name="da Silva M.D."/>
            <person name="Binneck E."/>
            <person name="de Melo N.F."/>
            <person name="da Silva R.H."/>
            <person name="de Melo A.L.T.M."/>
            <person name="Pandolfi V."/>
            <person name="Bustamante F.O."/>
            <person name="Brasileiro-Vidal A.C."/>
            <person name="Benko-Iseppon A.M."/>
        </authorList>
    </citation>
    <scope>NUCLEOTIDE SEQUENCE [LARGE SCALE GENOMIC DNA]</scope>
    <source>
        <tissue evidence="2">Leaves</tissue>
    </source>
</reference>
<feature type="region of interest" description="Disordered" evidence="1">
    <location>
        <begin position="56"/>
        <end position="90"/>
    </location>
</feature>
<dbReference type="Proteomes" id="UP001341840">
    <property type="component" value="Unassembled WGS sequence"/>
</dbReference>
<name>A0ABU6WVT9_9FABA</name>
<gene>
    <name evidence="2" type="ORF">PIB30_086081</name>
</gene>
<evidence type="ECO:0000313" key="3">
    <source>
        <dbReference type="Proteomes" id="UP001341840"/>
    </source>
</evidence>
<accession>A0ABU6WVT9</accession>
<comment type="caution">
    <text evidence="2">The sequence shown here is derived from an EMBL/GenBank/DDBJ whole genome shotgun (WGS) entry which is preliminary data.</text>
</comment>
<evidence type="ECO:0000256" key="1">
    <source>
        <dbReference type="SAM" id="MobiDB-lite"/>
    </source>
</evidence>
<protein>
    <submittedName>
        <fullName evidence="2">Uncharacterized protein</fullName>
    </submittedName>
</protein>
<dbReference type="EMBL" id="JASCZI010182703">
    <property type="protein sequence ID" value="MED6188450.1"/>
    <property type="molecule type" value="Genomic_DNA"/>
</dbReference>
<evidence type="ECO:0000313" key="2">
    <source>
        <dbReference type="EMBL" id="MED6188450.1"/>
    </source>
</evidence>